<gene>
    <name evidence="4" type="ORF">BJ969_000675</name>
</gene>
<evidence type="ECO:0000256" key="1">
    <source>
        <dbReference type="SAM" id="MobiDB-lite"/>
    </source>
</evidence>
<protein>
    <recommendedName>
        <fullName evidence="3">VanZ-like domain-containing protein</fullName>
    </recommendedName>
</protein>
<evidence type="ECO:0000256" key="2">
    <source>
        <dbReference type="SAM" id="Phobius"/>
    </source>
</evidence>
<dbReference type="Pfam" id="PF04892">
    <property type="entry name" value="VanZ"/>
    <property type="match status" value="1"/>
</dbReference>
<dbReference type="RefSeq" id="WP_184477209.1">
    <property type="nucleotide sequence ID" value="NZ_JACHIV010000001.1"/>
</dbReference>
<keyword evidence="2" id="KW-0812">Transmembrane</keyword>
<name>A0A840NH42_9PSEU</name>
<keyword evidence="2" id="KW-0472">Membrane</keyword>
<evidence type="ECO:0000259" key="3">
    <source>
        <dbReference type="Pfam" id="PF04892"/>
    </source>
</evidence>
<dbReference type="EMBL" id="JACHIV010000001">
    <property type="protein sequence ID" value="MBB5067587.1"/>
    <property type="molecule type" value="Genomic_DNA"/>
</dbReference>
<feature type="compositionally biased region" description="Low complexity" evidence="1">
    <location>
        <begin position="287"/>
        <end position="299"/>
    </location>
</feature>
<proteinExistence type="predicted"/>
<dbReference type="InterPro" id="IPR006976">
    <property type="entry name" value="VanZ-like"/>
</dbReference>
<sequence>MYQLFLAFDGFVPALTVLFPLAVLVAAVSGTVRSNNLRSVSPLHDPLIDAVLVFAVMFTAYLVFYPQPEIAERVRMEIGNDLYTALRAAPGDVRPWVQLAGNLVLLLPMATLVPLRVRWFDNLGKIVIGGLMTALTIETVQFFFIPGRVASTDDVVLNTLGASMGGLVVCARWWRAQGQLPGPNHRSVEPDEAQTTVWRIIEKIEQERVPGVRRPDTATVRVATRQSRERNAVPVRRPGAPLPAEARGTAARRPAVANVPAPAKAPAQDGRIPANAAPREGRVPSPAAIERAFPAAANASGGRPRQGVPAGRTPARRS</sequence>
<keyword evidence="5" id="KW-1185">Reference proteome</keyword>
<feature type="domain" description="VanZ-like" evidence="3">
    <location>
        <begin position="53"/>
        <end position="169"/>
    </location>
</feature>
<dbReference type="Proteomes" id="UP000580474">
    <property type="component" value="Unassembled WGS sequence"/>
</dbReference>
<feature type="transmembrane region" description="Helical" evidence="2">
    <location>
        <begin position="6"/>
        <end position="27"/>
    </location>
</feature>
<dbReference type="AlphaFoldDB" id="A0A840NH42"/>
<feature type="transmembrane region" description="Helical" evidence="2">
    <location>
        <begin position="127"/>
        <end position="149"/>
    </location>
</feature>
<organism evidence="4 5">
    <name type="scientific">Saccharopolyspora gloriosae</name>
    <dbReference type="NCBI Taxonomy" id="455344"/>
    <lineage>
        <taxon>Bacteria</taxon>
        <taxon>Bacillati</taxon>
        <taxon>Actinomycetota</taxon>
        <taxon>Actinomycetes</taxon>
        <taxon>Pseudonocardiales</taxon>
        <taxon>Pseudonocardiaceae</taxon>
        <taxon>Saccharopolyspora</taxon>
    </lineage>
</organism>
<feature type="region of interest" description="Disordered" evidence="1">
    <location>
        <begin position="222"/>
        <end position="318"/>
    </location>
</feature>
<feature type="transmembrane region" description="Helical" evidence="2">
    <location>
        <begin position="155"/>
        <end position="174"/>
    </location>
</feature>
<comment type="caution">
    <text evidence="4">The sequence shown here is derived from an EMBL/GenBank/DDBJ whole genome shotgun (WGS) entry which is preliminary data.</text>
</comment>
<feature type="compositionally biased region" description="Low complexity" evidence="1">
    <location>
        <begin position="251"/>
        <end position="267"/>
    </location>
</feature>
<evidence type="ECO:0000313" key="5">
    <source>
        <dbReference type="Proteomes" id="UP000580474"/>
    </source>
</evidence>
<reference evidence="4 5" key="1">
    <citation type="submission" date="2020-08" db="EMBL/GenBank/DDBJ databases">
        <title>Sequencing the genomes of 1000 actinobacteria strains.</title>
        <authorList>
            <person name="Klenk H.-P."/>
        </authorList>
    </citation>
    <scope>NUCLEOTIDE SEQUENCE [LARGE SCALE GENOMIC DNA]</scope>
    <source>
        <strain evidence="4 5">DSM 45582</strain>
    </source>
</reference>
<keyword evidence="2" id="KW-1133">Transmembrane helix</keyword>
<accession>A0A840NH42</accession>
<feature type="transmembrane region" description="Helical" evidence="2">
    <location>
        <begin position="47"/>
        <end position="65"/>
    </location>
</feature>
<evidence type="ECO:0000313" key="4">
    <source>
        <dbReference type="EMBL" id="MBB5067587.1"/>
    </source>
</evidence>